<dbReference type="PANTHER" id="PTHR10962">
    <property type="entry name" value="INTEGRAL TRANSMEMBRANE PROTEIN 2"/>
    <property type="match status" value="1"/>
</dbReference>
<dbReference type="SMART" id="SM01039">
    <property type="entry name" value="BRICHOS"/>
    <property type="match status" value="1"/>
</dbReference>
<keyword evidence="10" id="KW-1015">Disulfide bond</keyword>
<dbReference type="GO" id="GO:0005794">
    <property type="term" value="C:Golgi apparatus"/>
    <property type="evidence" value="ECO:0007669"/>
    <property type="project" value="TreeGrafter"/>
</dbReference>
<evidence type="ECO:0000256" key="16">
    <source>
        <dbReference type="ARBA" id="ARBA00040335"/>
    </source>
</evidence>
<evidence type="ECO:0000256" key="9">
    <source>
        <dbReference type="ARBA" id="ARBA00023136"/>
    </source>
</evidence>
<feature type="signal peptide" evidence="18">
    <location>
        <begin position="1"/>
        <end position="19"/>
    </location>
</feature>
<evidence type="ECO:0000313" key="20">
    <source>
        <dbReference type="Ensembl" id="ENSCCRP00010028995.1"/>
    </source>
</evidence>
<dbReference type="Ensembl" id="ENSCCRT00015086766.1">
    <property type="protein sequence ID" value="ENSCCRP00015084028.1"/>
    <property type="gene ID" value="ENSCCRG00015033928.1"/>
</dbReference>
<evidence type="ECO:0000256" key="14">
    <source>
        <dbReference type="ARBA" id="ARBA00037874"/>
    </source>
</evidence>
<comment type="subcellular location">
    <subcellularLocation>
        <location evidence="1">Cell membrane</location>
        <topology evidence="1">Single-pass type II membrane protein</topology>
    </subcellularLocation>
    <subcellularLocation>
        <location evidence="14">Lysosome membrane</location>
        <topology evidence="14">Single-pass type II membrane protein</topology>
    </subcellularLocation>
</comment>
<keyword evidence="5" id="KW-0165">Cleavage on pair of basic residues</keyword>
<feature type="domain" description="BRICHOS" evidence="19">
    <location>
        <begin position="252"/>
        <end position="346"/>
    </location>
</feature>
<dbReference type="InterPro" id="IPR040145">
    <property type="entry name" value="ITM2"/>
</dbReference>
<feature type="transmembrane region" description="Helical" evidence="17">
    <location>
        <begin position="174"/>
        <end position="198"/>
    </location>
</feature>
<evidence type="ECO:0000256" key="1">
    <source>
        <dbReference type="ARBA" id="ARBA00004401"/>
    </source>
</evidence>
<comment type="subunit">
    <text evidence="15">Interacts with BACE1. Interacts with APP. Interacts with STMN2.</text>
</comment>
<evidence type="ECO:0000256" key="6">
    <source>
        <dbReference type="ARBA" id="ARBA00022692"/>
    </source>
</evidence>
<dbReference type="InterPro" id="IPR007084">
    <property type="entry name" value="BRICHOS_dom"/>
</dbReference>
<dbReference type="GO" id="GO:0001540">
    <property type="term" value="F:amyloid-beta binding"/>
    <property type="evidence" value="ECO:0007669"/>
    <property type="project" value="TreeGrafter"/>
</dbReference>
<keyword evidence="6 17" id="KW-0812">Transmembrane</keyword>
<keyword evidence="8 17" id="KW-1133">Transmembrane helix</keyword>
<dbReference type="AlphaFoldDB" id="A0A8C1J9T6"/>
<evidence type="ECO:0000256" key="17">
    <source>
        <dbReference type="SAM" id="Phobius"/>
    </source>
</evidence>
<evidence type="ECO:0000256" key="11">
    <source>
        <dbReference type="ARBA" id="ARBA00023180"/>
    </source>
</evidence>
<evidence type="ECO:0000259" key="19">
    <source>
        <dbReference type="PROSITE" id="PS50869"/>
    </source>
</evidence>
<evidence type="ECO:0000256" key="4">
    <source>
        <dbReference type="ARBA" id="ARBA00022553"/>
    </source>
</evidence>
<dbReference type="Proteomes" id="UP000694427">
    <property type="component" value="Unplaced"/>
</dbReference>
<evidence type="ECO:0000256" key="12">
    <source>
        <dbReference type="ARBA" id="ARBA00023228"/>
    </source>
</evidence>
<dbReference type="PROSITE" id="PS50869">
    <property type="entry name" value="BRICHOS"/>
    <property type="match status" value="1"/>
</dbReference>
<keyword evidence="12" id="KW-0458">Lysosome</keyword>
<evidence type="ECO:0000256" key="7">
    <source>
        <dbReference type="ARBA" id="ARBA00022968"/>
    </source>
</evidence>
<dbReference type="GO" id="GO:0005765">
    <property type="term" value="C:lysosomal membrane"/>
    <property type="evidence" value="ECO:0007669"/>
    <property type="project" value="UniProtKB-SubCell"/>
</dbReference>
<dbReference type="GO" id="GO:0070062">
    <property type="term" value="C:extracellular exosome"/>
    <property type="evidence" value="ECO:0007669"/>
    <property type="project" value="TreeGrafter"/>
</dbReference>
<evidence type="ECO:0000256" key="2">
    <source>
        <dbReference type="ARBA" id="ARBA00006794"/>
    </source>
</evidence>
<accession>A0A8C1J9T6</accession>
<name>A0A8C1J9T6_CYPCA</name>
<evidence type="ECO:0000256" key="15">
    <source>
        <dbReference type="ARBA" id="ARBA00038611"/>
    </source>
</evidence>
<keyword evidence="21" id="KW-1185">Reference proteome</keyword>
<evidence type="ECO:0000313" key="21">
    <source>
        <dbReference type="Proteomes" id="UP000694427"/>
    </source>
</evidence>
<dbReference type="Pfam" id="PF04089">
    <property type="entry name" value="BRICHOS"/>
    <property type="match status" value="1"/>
</dbReference>
<sequence>MQFYSQYFFVLIIICQSCANGPLEQRGPFCAICSKSDDRYSRFYYYTAIHPTHSSFPSCDQTPLAAPDRKTDADWWTLTLKCTGSEGILFKFALCRALHSQLRSVLGGTITTGHPNRRKLGRSDKMVKISFQQVTAQKPEKENDGDKEEIHMPYSHQDELVLPVKSKKSSFRGLWCVVLGLVIFLSGVILASVCLYRYHFSPQIPEDSLFHCRVMYEDPLFAPLLGRQELEENVGIHLDDNYEQISVPVPDFGSSDPADIIHDFHRGLTAYYDIALDKCYVIELNTTIVMAPRNLWELLVNVKRGMYLPQTYIIQEEMVVTGRIRNMRQLGPFIHRLCYGKETYRLRRRSSQRRVDKRETRNCHSIRHFENTFVVETKICDRLLL</sequence>
<evidence type="ECO:0000256" key="13">
    <source>
        <dbReference type="ARBA" id="ARBA00037782"/>
    </source>
</evidence>
<protein>
    <recommendedName>
        <fullName evidence="16">Integral membrane protein 2C</fullName>
    </recommendedName>
</protein>
<comment type="similarity">
    <text evidence="2">Belongs to the ITM2 family.</text>
</comment>
<keyword evidence="18" id="KW-0732">Signal</keyword>
<evidence type="ECO:0000256" key="3">
    <source>
        <dbReference type="ARBA" id="ARBA00022475"/>
    </source>
</evidence>
<keyword evidence="11" id="KW-0325">Glycoprotein</keyword>
<dbReference type="GO" id="GO:0005886">
    <property type="term" value="C:plasma membrane"/>
    <property type="evidence" value="ECO:0007669"/>
    <property type="project" value="UniProtKB-SubCell"/>
</dbReference>
<dbReference type="PANTHER" id="PTHR10962:SF5">
    <property type="entry name" value="INTEGRAL MEMBRANE PROTEIN 2C"/>
    <property type="match status" value="1"/>
</dbReference>
<reference evidence="20" key="1">
    <citation type="submission" date="2025-05" db="UniProtKB">
        <authorList>
            <consortium name="Ensembl"/>
        </authorList>
    </citation>
    <scope>IDENTIFICATION</scope>
</reference>
<evidence type="ECO:0000256" key="10">
    <source>
        <dbReference type="ARBA" id="ARBA00023157"/>
    </source>
</evidence>
<keyword evidence="3" id="KW-1003">Cell membrane</keyword>
<evidence type="ECO:0000256" key="18">
    <source>
        <dbReference type="SAM" id="SignalP"/>
    </source>
</evidence>
<comment type="function">
    <text evidence="13">Negative regulator of amyloid-beta peptide production. May inhibit the processing of APP by blocking its access to alpha- and beta-secretase. Binding to the beta-secretase-cleaved APP C-terminal fragment is negligible, suggesting that ITM2C is a poor gamma-secretase cleavage inhibitor. May play a role in TNF-induced cell death and neuronal differentiation.</text>
</comment>
<feature type="chain" id="PRO_5044675424" description="Integral membrane protein 2C" evidence="18">
    <location>
        <begin position="20"/>
        <end position="385"/>
    </location>
</feature>
<dbReference type="Proteomes" id="UP000694700">
    <property type="component" value="Unplaced"/>
</dbReference>
<dbReference type="Ensembl" id="ENSCCRT00010031792.1">
    <property type="protein sequence ID" value="ENSCCRP00010028995.1"/>
    <property type="gene ID" value="ENSCCRG00010012382.1"/>
</dbReference>
<proteinExistence type="inferred from homology"/>
<evidence type="ECO:0000256" key="8">
    <source>
        <dbReference type="ARBA" id="ARBA00022989"/>
    </source>
</evidence>
<keyword evidence="9 17" id="KW-0472">Membrane</keyword>
<organism evidence="20 21">
    <name type="scientific">Cyprinus carpio</name>
    <name type="common">Common carp</name>
    <dbReference type="NCBI Taxonomy" id="7962"/>
    <lineage>
        <taxon>Eukaryota</taxon>
        <taxon>Metazoa</taxon>
        <taxon>Chordata</taxon>
        <taxon>Craniata</taxon>
        <taxon>Vertebrata</taxon>
        <taxon>Euteleostomi</taxon>
        <taxon>Actinopterygii</taxon>
        <taxon>Neopterygii</taxon>
        <taxon>Teleostei</taxon>
        <taxon>Ostariophysi</taxon>
        <taxon>Cypriniformes</taxon>
        <taxon>Cyprinidae</taxon>
        <taxon>Cyprininae</taxon>
        <taxon>Cyprinus</taxon>
    </lineage>
</organism>
<dbReference type="GO" id="GO:0042985">
    <property type="term" value="P:negative regulation of amyloid precursor protein biosynthetic process"/>
    <property type="evidence" value="ECO:0007669"/>
    <property type="project" value="TreeGrafter"/>
</dbReference>
<evidence type="ECO:0000256" key="5">
    <source>
        <dbReference type="ARBA" id="ARBA00022685"/>
    </source>
</evidence>
<keyword evidence="7" id="KW-0735">Signal-anchor</keyword>
<keyword evidence="4" id="KW-0597">Phosphoprotein</keyword>